<dbReference type="Gene3D" id="1.10.238.10">
    <property type="entry name" value="EF-hand"/>
    <property type="match status" value="1"/>
</dbReference>
<dbReference type="OrthoDB" id="8785703at2759"/>
<dbReference type="InterPro" id="IPR002048">
    <property type="entry name" value="EF_hand_dom"/>
</dbReference>
<sequence>MADQAALRSRLQRVAIQYYERLPYAVQQELYNAFRTMDRNRDGRVSQAELVQWGPWQEFCRLAAKDFPLSSCISSLFSFLDADNSGELDFDGCKTLFFVFIMPSEFCDHCGKLLLESAYACVECHSLWEKGICSHSFDLCATCYGAGNVLRPFQYPRPKVSHPHTNFIERQGKLMVAMEEIVDQIQCSVCKTYHRGSVRGALIRSHIHTFKDNVAVCEWCIASPCSFCGNFFQGVLETATSGGWAVQRFQTCEKCQPFRTMSRNVSPNNPYSWQFFRKLASSEVFKECSTCITKAKDGTLMREIVQGISLSTQRAYSAPFFSTAGASAPQFSQNAGPSPHFPFSNYMRGTGTQFPHNAAPSSDFLFTNYMRRFSYPSASSTFPYGRSNIFGNFSNMMGDPNNIQGLTQMIQSSLSSIGSGSNMNGILDPTTIASNVGNLGQFLSMTTGGCSIM</sequence>
<protein>
    <recommendedName>
        <fullName evidence="2">EF-hand domain-containing protein</fullName>
    </recommendedName>
</protein>
<dbReference type="InterPro" id="IPR018247">
    <property type="entry name" value="EF_Hand_1_Ca_BS"/>
</dbReference>
<dbReference type="InterPro" id="IPR036280">
    <property type="entry name" value="Multihaem_cyt_sf"/>
</dbReference>
<dbReference type="EMBL" id="CM035422">
    <property type="protein sequence ID" value="KAH7373468.1"/>
    <property type="molecule type" value="Genomic_DNA"/>
</dbReference>
<dbReference type="Pfam" id="PF13202">
    <property type="entry name" value="EF-hand_5"/>
    <property type="match status" value="1"/>
</dbReference>
<dbReference type="GO" id="GO:0005509">
    <property type="term" value="F:calcium ion binding"/>
    <property type="evidence" value="ECO:0007669"/>
    <property type="project" value="InterPro"/>
</dbReference>
<dbReference type="InterPro" id="IPR011992">
    <property type="entry name" value="EF-hand-dom_pair"/>
</dbReference>
<proteinExistence type="predicted"/>
<dbReference type="SUPFAM" id="SSF47473">
    <property type="entry name" value="EF-hand"/>
    <property type="match status" value="1"/>
</dbReference>
<keyword evidence="4" id="KW-1185">Reference proteome</keyword>
<name>A0A8T2SUF3_CERRI</name>
<dbReference type="Proteomes" id="UP000825935">
    <property type="component" value="Chromosome 17"/>
</dbReference>
<feature type="domain" description="EF-hand" evidence="2">
    <location>
        <begin position="25"/>
        <end position="60"/>
    </location>
</feature>
<organism evidence="3 4">
    <name type="scientific">Ceratopteris richardii</name>
    <name type="common">Triangle waterfern</name>
    <dbReference type="NCBI Taxonomy" id="49495"/>
    <lineage>
        <taxon>Eukaryota</taxon>
        <taxon>Viridiplantae</taxon>
        <taxon>Streptophyta</taxon>
        <taxon>Embryophyta</taxon>
        <taxon>Tracheophyta</taxon>
        <taxon>Polypodiopsida</taxon>
        <taxon>Polypodiidae</taxon>
        <taxon>Polypodiales</taxon>
        <taxon>Pteridineae</taxon>
        <taxon>Pteridaceae</taxon>
        <taxon>Parkerioideae</taxon>
        <taxon>Ceratopteris</taxon>
    </lineage>
</organism>
<evidence type="ECO:0000313" key="3">
    <source>
        <dbReference type="EMBL" id="KAH7373468.1"/>
    </source>
</evidence>
<keyword evidence="1" id="KW-0106">Calcium</keyword>
<gene>
    <name evidence="3" type="ORF">KP509_17G058200</name>
</gene>
<dbReference type="PROSITE" id="PS50222">
    <property type="entry name" value="EF_HAND_2"/>
    <property type="match status" value="1"/>
</dbReference>
<dbReference type="PROSITE" id="PS00018">
    <property type="entry name" value="EF_HAND_1"/>
    <property type="match status" value="1"/>
</dbReference>
<dbReference type="AlphaFoldDB" id="A0A8T2SUF3"/>
<evidence type="ECO:0000259" key="2">
    <source>
        <dbReference type="PROSITE" id="PS50222"/>
    </source>
</evidence>
<evidence type="ECO:0000256" key="1">
    <source>
        <dbReference type="ARBA" id="ARBA00022837"/>
    </source>
</evidence>
<reference evidence="3" key="1">
    <citation type="submission" date="2021-08" db="EMBL/GenBank/DDBJ databases">
        <title>WGS assembly of Ceratopteris richardii.</title>
        <authorList>
            <person name="Marchant D.B."/>
            <person name="Chen G."/>
            <person name="Jenkins J."/>
            <person name="Shu S."/>
            <person name="Leebens-Mack J."/>
            <person name="Grimwood J."/>
            <person name="Schmutz J."/>
            <person name="Soltis P."/>
            <person name="Soltis D."/>
            <person name="Chen Z.-H."/>
        </authorList>
    </citation>
    <scope>NUCLEOTIDE SEQUENCE</scope>
    <source>
        <strain evidence="3">Whitten #5841</strain>
        <tissue evidence="3">Leaf</tissue>
    </source>
</reference>
<accession>A0A8T2SUF3</accession>
<dbReference type="SUPFAM" id="SSF48695">
    <property type="entry name" value="Multiheme cytochromes"/>
    <property type="match status" value="1"/>
</dbReference>
<evidence type="ECO:0000313" key="4">
    <source>
        <dbReference type="Proteomes" id="UP000825935"/>
    </source>
</evidence>
<comment type="caution">
    <text evidence="3">The sequence shown here is derived from an EMBL/GenBank/DDBJ whole genome shotgun (WGS) entry which is preliminary data.</text>
</comment>